<name>A0A5B7INB8_PORTR</name>
<reference evidence="1 2" key="1">
    <citation type="submission" date="2019-05" db="EMBL/GenBank/DDBJ databases">
        <title>Another draft genome of Portunus trituberculatus and its Hox gene families provides insights of decapod evolution.</title>
        <authorList>
            <person name="Jeong J.-H."/>
            <person name="Song I."/>
            <person name="Kim S."/>
            <person name="Choi T."/>
            <person name="Kim D."/>
            <person name="Ryu S."/>
            <person name="Kim W."/>
        </authorList>
    </citation>
    <scope>NUCLEOTIDE SEQUENCE [LARGE SCALE GENOMIC DNA]</scope>
    <source>
        <tissue evidence="1">Muscle</tissue>
    </source>
</reference>
<proteinExistence type="predicted"/>
<comment type="caution">
    <text evidence="1">The sequence shown here is derived from an EMBL/GenBank/DDBJ whole genome shotgun (WGS) entry which is preliminary data.</text>
</comment>
<accession>A0A5B7INB8</accession>
<evidence type="ECO:0000313" key="1">
    <source>
        <dbReference type="EMBL" id="MPC83539.1"/>
    </source>
</evidence>
<evidence type="ECO:0000313" key="2">
    <source>
        <dbReference type="Proteomes" id="UP000324222"/>
    </source>
</evidence>
<organism evidence="1 2">
    <name type="scientific">Portunus trituberculatus</name>
    <name type="common">Swimming crab</name>
    <name type="synonym">Neptunus trituberculatus</name>
    <dbReference type="NCBI Taxonomy" id="210409"/>
    <lineage>
        <taxon>Eukaryota</taxon>
        <taxon>Metazoa</taxon>
        <taxon>Ecdysozoa</taxon>
        <taxon>Arthropoda</taxon>
        <taxon>Crustacea</taxon>
        <taxon>Multicrustacea</taxon>
        <taxon>Malacostraca</taxon>
        <taxon>Eumalacostraca</taxon>
        <taxon>Eucarida</taxon>
        <taxon>Decapoda</taxon>
        <taxon>Pleocyemata</taxon>
        <taxon>Brachyura</taxon>
        <taxon>Eubrachyura</taxon>
        <taxon>Portunoidea</taxon>
        <taxon>Portunidae</taxon>
        <taxon>Portuninae</taxon>
        <taxon>Portunus</taxon>
    </lineage>
</organism>
<sequence length="69" mass="7486">MFRLLIHPHTAASAAATTRSQLLMHRQRCSAPSATTFCSPLSHVRPLRGGLLTGKGSQTLALIKVYKNN</sequence>
<gene>
    <name evidence="1" type="ORF">E2C01_078251</name>
</gene>
<dbReference type="Proteomes" id="UP000324222">
    <property type="component" value="Unassembled WGS sequence"/>
</dbReference>
<keyword evidence="2" id="KW-1185">Reference proteome</keyword>
<dbReference type="EMBL" id="VSRR010062785">
    <property type="protein sequence ID" value="MPC83539.1"/>
    <property type="molecule type" value="Genomic_DNA"/>
</dbReference>
<protein>
    <submittedName>
        <fullName evidence="1">Uncharacterized protein</fullName>
    </submittedName>
</protein>
<dbReference type="AlphaFoldDB" id="A0A5B7INB8"/>